<comment type="caution">
    <text evidence="1">The sequence shown here is derived from an EMBL/GenBank/DDBJ whole genome shotgun (WGS) entry which is preliminary data.</text>
</comment>
<dbReference type="Proteomes" id="UP000248856">
    <property type="component" value="Unassembled WGS sequence"/>
</dbReference>
<evidence type="ECO:0000313" key="2">
    <source>
        <dbReference type="Proteomes" id="UP000248856"/>
    </source>
</evidence>
<proteinExistence type="predicted"/>
<dbReference type="AlphaFoldDB" id="A0A328ZIH8"/>
<evidence type="ECO:0000313" key="1">
    <source>
        <dbReference type="EMBL" id="RAR85135.1"/>
    </source>
</evidence>
<gene>
    <name evidence="1" type="ORF">AX018_100770</name>
</gene>
<dbReference type="EMBL" id="QLTA01000007">
    <property type="protein sequence ID" value="RAR85135.1"/>
    <property type="molecule type" value="Genomic_DNA"/>
</dbReference>
<organism evidence="1 2">
    <name type="scientific">Paracidovorax anthurii</name>
    <dbReference type="NCBI Taxonomy" id="78229"/>
    <lineage>
        <taxon>Bacteria</taxon>
        <taxon>Pseudomonadati</taxon>
        <taxon>Pseudomonadota</taxon>
        <taxon>Betaproteobacteria</taxon>
        <taxon>Burkholderiales</taxon>
        <taxon>Comamonadaceae</taxon>
        <taxon>Paracidovorax</taxon>
    </lineage>
</organism>
<name>A0A328ZIH8_9BURK</name>
<dbReference type="OrthoDB" id="2866001at2"/>
<accession>A0A328ZIH8</accession>
<reference evidence="1 2" key="1">
    <citation type="submission" date="2018-06" db="EMBL/GenBank/DDBJ databases">
        <title>Genomic Encyclopedia of Archaeal and Bacterial Type Strains, Phase II (KMG-II): from individual species to whole genera.</title>
        <authorList>
            <person name="Goeker M."/>
        </authorList>
    </citation>
    <scope>NUCLEOTIDE SEQUENCE [LARGE SCALE GENOMIC DNA]</scope>
    <source>
        <strain evidence="1 2">CFPB 3232</strain>
    </source>
</reference>
<keyword evidence="2" id="KW-1185">Reference proteome</keyword>
<protein>
    <submittedName>
        <fullName evidence="1">Uncharacterized protein</fullName>
    </submittedName>
</protein>
<dbReference type="RefSeq" id="WP_111876299.1">
    <property type="nucleotide sequence ID" value="NZ_CBCSGC010000026.1"/>
</dbReference>
<sequence>MANEYVILTHKDGQFHTELCEGLVPVEQYDYLFYGKRRARFVIAELLRPVRVALVEEQPPHVRNLVPSKFLPRCDSLEQARHELHQLVAFGKLDVRLARVELG</sequence>